<dbReference type="Gene3D" id="3.40.50.300">
    <property type="entry name" value="P-loop containing nucleotide triphosphate hydrolases"/>
    <property type="match status" value="2"/>
</dbReference>
<dbReference type="SMART" id="SM00487">
    <property type="entry name" value="DEXDc"/>
    <property type="match status" value="1"/>
</dbReference>
<dbReference type="GO" id="GO:0003677">
    <property type="term" value="F:DNA binding"/>
    <property type="evidence" value="ECO:0007669"/>
    <property type="project" value="InterPro"/>
</dbReference>
<dbReference type="EMBL" id="PPCV01000001">
    <property type="protein sequence ID" value="RXW33241.1"/>
    <property type="molecule type" value="Genomic_DNA"/>
</dbReference>
<dbReference type="InterPro" id="IPR014001">
    <property type="entry name" value="Helicase_ATP-bd"/>
</dbReference>
<dbReference type="GO" id="GO:0005829">
    <property type="term" value="C:cytosol"/>
    <property type="evidence" value="ECO:0007669"/>
    <property type="project" value="TreeGrafter"/>
</dbReference>
<dbReference type="SUPFAM" id="SSF52540">
    <property type="entry name" value="P-loop containing nucleoside triphosphate hydrolases"/>
    <property type="match status" value="2"/>
</dbReference>
<dbReference type="GO" id="GO:0005524">
    <property type="term" value="F:ATP binding"/>
    <property type="evidence" value="ECO:0007669"/>
    <property type="project" value="InterPro"/>
</dbReference>
<reference evidence="3 4" key="1">
    <citation type="submission" date="2018-01" db="EMBL/GenBank/DDBJ databases">
        <title>Lactibacter flavus gen. nov., sp. nov., a novel bacterium of the family Propionibacteriaceae isolated from raw milk and dairy products.</title>
        <authorList>
            <person name="Wenning M."/>
            <person name="Breitenwieser F."/>
            <person name="Huptas C."/>
            <person name="von Neubeck M."/>
            <person name="Busse H.-J."/>
            <person name="Scherer S."/>
        </authorList>
    </citation>
    <scope>NUCLEOTIDE SEQUENCE [LARGE SCALE GENOMIC DNA]</scope>
    <source>
        <strain evidence="3 4">VG341</strain>
    </source>
</reference>
<keyword evidence="1" id="KW-1133">Transmembrane helix</keyword>
<evidence type="ECO:0000313" key="4">
    <source>
        <dbReference type="Proteomes" id="UP000290624"/>
    </source>
</evidence>
<keyword evidence="4" id="KW-1185">Reference proteome</keyword>
<comment type="caution">
    <text evidence="3">The sequence shown here is derived from an EMBL/GenBank/DDBJ whole genome shotgun (WGS) entry which is preliminary data.</text>
</comment>
<evidence type="ECO:0000256" key="1">
    <source>
        <dbReference type="SAM" id="Phobius"/>
    </source>
</evidence>
<sequence>MRLRRHQREALDAIAASEDQRHWIVLPPGAGKTLVGVSAALRWGRPVVVFGPNLAIVEQWRQAWEDVAGGPTSSDRTLPTRFTALTYQSLAVFDAESDAVQGTARLHPNGIALVERLREAGPITLILDECHHLLQVWGALLDDIVCGLPDAQVLALTATPPALLTPVQAQRVGRLFGSITYQAGIPALVAEGDLAPFAELAWFTTPTAPESAWLDARALRASELVTELLRTDGAGIPLLTWLALHDGRDLPRETADAAVRLALAGHLDLPEHAHVAERHRRPPTLEDWLLLASGWLMALREGTEPERERARRLGGLLPGVGFRLTRHGIVAGQPLVDRVLSRSAAKTLAAAEIVAQTLAEDPDARLLVLTDHASAAALPADVDGVLAPESGSVRWLLETFVADPRIAGARPVGVTGSSIGAQAEVMAHLLPGLTGTSAGSEVVVIEGTSAGWLRAATRALESGWTRVLIGTRGLLGEGWDARSVTGVIDLTSATTSTAIVQTRGRSLRTDPARPDKVAVNWTVTCVASERPQGDADYRRLVRKHAGWFSVDEYGDVVEGPAHLDSTLGPDLPPQSLPNLNARALSRSADAEGIRAAWARVSPDRVNAVATLRVSGRRAPHPLPVLTPVGTRTVPLSVLVVGVVAAVVGGLAGGSLWPAALVVTTICAVLAGILTRRRAVAMRAKAVAGPSLRDFGAAVADALQERGLSPRGAEGVTVSVAADGETRIRLDVPPGIDDDAAASQVFAEALDEVLGVIEHPRYLVSRPGWEDRAPRWYESGSPRPDTEIWHQVPAVLGVNRACVDAFLASWHRHVGPGEVLFTGSPEGAGALRALRWSSPFGDAAGLTVRHRTQW</sequence>
<proteinExistence type="predicted"/>
<keyword evidence="3" id="KW-0547">Nucleotide-binding</keyword>
<dbReference type="PANTHER" id="PTHR47396:SF1">
    <property type="entry name" value="ATP-DEPENDENT HELICASE IRC3-RELATED"/>
    <property type="match status" value="1"/>
</dbReference>
<keyword evidence="3" id="KW-0067">ATP-binding</keyword>
<dbReference type="Proteomes" id="UP000290624">
    <property type="component" value="Unassembled WGS sequence"/>
</dbReference>
<dbReference type="Pfam" id="PF04851">
    <property type="entry name" value="ResIII"/>
    <property type="match status" value="1"/>
</dbReference>
<keyword evidence="3" id="KW-0378">Hydrolase</keyword>
<organism evidence="3 4">
    <name type="scientific">Propioniciclava flava</name>
    <dbReference type="NCBI Taxonomy" id="2072026"/>
    <lineage>
        <taxon>Bacteria</taxon>
        <taxon>Bacillati</taxon>
        <taxon>Actinomycetota</taxon>
        <taxon>Actinomycetes</taxon>
        <taxon>Propionibacteriales</taxon>
        <taxon>Propionibacteriaceae</taxon>
        <taxon>Propioniciclava</taxon>
    </lineage>
</organism>
<keyword evidence="3" id="KW-0347">Helicase</keyword>
<name>A0A4Q2EIB9_9ACTN</name>
<dbReference type="InterPro" id="IPR050742">
    <property type="entry name" value="Helicase_Restrict-Modif_Enz"/>
</dbReference>
<dbReference type="PROSITE" id="PS51192">
    <property type="entry name" value="HELICASE_ATP_BIND_1"/>
    <property type="match status" value="1"/>
</dbReference>
<dbReference type="InterPro" id="IPR027417">
    <property type="entry name" value="P-loop_NTPase"/>
</dbReference>
<keyword evidence="1" id="KW-0472">Membrane</keyword>
<evidence type="ECO:0000259" key="2">
    <source>
        <dbReference type="PROSITE" id="PS51192"/>
    </source>
</evidence>
<gene>
    <name evidence="3" type="ORF">C1706_00265</name>
</gene>
<dbReference type="AlphaFoldDB" id="A0A4Q2EIB9"/>
<feature type="domain" description="Helicase ATP-binding" evidence="2">
    <location>
        <begin position="13"/>
        <end position="161"/>
    </location>
</feature>
<dbReference type="GO" id="GO:0016787">
    <property type="term" value="F:hydrolase activity"/>
    <property type="evidence" value="ECO:0007669"/>
    <property type="project" value="InterPro"/>
</dbReference>
<dbReference type="InterPro" id="IPR006935">
    <property type="entry name" value="Helicase/UvrB_N"/>
</dbReference>
<dbReference type="PANTHER" id="PTHR47396">
    <property type="entry name" value="TYPE I RESTRICTION ENZYME ECOKI R PROTEIN"/>
    <property type="match status" value="1"/>
</dbReference>
<dbReference type="OrthoDB" id="9758243at2"/>
<accession>A0A4Q2EIB9</accession>
<protein>
    <submittedName>
        <fullName evidence="3">DEAD/DEAH box helicase</fullName>
    </submittedName>
</protein>
<evidence type="ECO:0000313" key="3">
    <source>
        <dbReference type="EMBL" id="RXW33241.1"/>
    </source>
</evidence>
<feature type="transmembrane region" description="Helical" evidence="1">
    <location>
        <begin position="656"/>
        <end position="674"/>
    </location>
</feature>
<dbReference type="RefSeq" id="WP_129457208.1">
    <property type="nucleotide sequence ID" value="NZ_PPCV01000001.1"/>
</dbReference>
<dbReference type="GO" id="GO:0004386">
    <property type="term" value="F:helicase activity"/>
    <property type="evidence" value="ECO:0007669"/>
    <property type="project" value="UniProtKB-KW"/>
</dbReference>
<keyword evidence="1" id="KW-0812">Transmembrane</keyword>